<evidence type="ECO:0000313" key="4">
    <source>
        <dbReference type="WBParaSite" id="L893_g9685.t1"/>
    </source>
</evidence>
<feature type="chain" id="PRO_5009315185" evidence="2">
    <location>
        <begin position="23"/>
        <end position="301"/>
    </location>
</feature>
<protein>
    <submittedName>
        <fullName evidence="4">Uncharacterized protein</fullName>
    </submittedName>
</protein>
<dbReference type="Proteomes" id="UP000095287">
    <property type="component" value="Unplaced"/>
</dbReference>
<evidence type="ECO:0000313" key="3">
    <source>
        <dbReference type="Proteomes" id="UP000095287"/>
    </source>
</evidence>
<accession>A0A1I8AWJ8</accession>
<reference evidence="4" key="1">
    <citation type="submission" date="2016-11" db="UniProtKB">
        <authorList>
            <consortium name="WormBaseParasite"/>
        </authorList>
    </citation>
    <scope>IDENTIFICATION</scope>
</reference>
<evidence type="ECO:0000256" key="1">
    <source>
        <dbReference type="SAM" id="Phobius"/>
    </source>
</evidence>
<keyword evidence="1" id="KW-0812">Transmembrane</keyword>
<proteinExistence type="predicted"/>
<name>A0A1I8AWJ8_9BILA</name>
<keyword evidence="1" id="KW-0472">Membrane</keyword>
<sequence length="301" mass="33977">MLANGSLCYFLSVVLICSVVRAEDHRQIGSECDRLWRSRLNLGGNDGFQLQACCNVSRVTLQPFADVSKWRLEKDVFTYNFSSKNEFYSDVELSDCSNERELISGFVQSSENATCKQLTAQIVNIPADAIPLNRWYVVCYEHVGGCRACHLDVFCENEYSSSCADVYMQSSISHVSNESMTLWIEMGRNFPFVKDSNIQITIRNQATNEVVGRYQKTPQSSKKVRMNLTALEPEEWYLVSACVVISPPTRFLDNYGITLSTSPKKMLCREGSYHTLTTKLALSSAVSPAILLTAIVFYFFN</sequence>
<keyword evidence="1" id="KW-1133">Transmembrane helix</keyword>
<organism evidence="3 4">
    <name type="scientific">Steinernema glaseri</name>
    <dbReference type="NCBI Taxonomy" id="37863"/>
    <lineage>
        <taxon>Eukaryota</taxon>
        <taxon>Metazoa</taxon>
        <taxon>Ecdysozoa</taxon>
        <taxon>Nematoda</taxon>
        <taxon>Chromadorea</taxon>
        <taxon>Rhabditida</taxon>
        <taxon>Tylenchina</taxon>
        <taxon>Panagrolaimomorpha</taxon>
        <taxon>Strongyloidoidea</taxon>
        <taxon>Steinernematidae</taxon>
        <taxon>Steinernema</taxon>
    </lineage>
</organism>
<keyword evidence="2" id="KW-0732">Signal</keyword>
<dbReference type="WBParaSite" id="L893_g9685.t1">
    <property type="protein sequence ID" value="L893_g9685.t1"/>
    <property type="gene ID" value="L893_g9685"/>
</dbReference>
<dbReference type="AlphaFoldDB" id="A0A1I8AWJ8"/>
<feature type="transmembrane region" description="Helical" evidence="1">
    <location>
        <begin position="280"/>
        <end position="300"/>
    </location>
</feature>
<feature type="signal peptide" evidence="2">
    <location>
        <begin position="1"/>
        <end position="22"/>
    </location>
</feature>
<keyword evidence="3" id="KW-1185">Reference proteome</keyword>
<evidence type="ECO:0000256" key="2">
    <source>
        <dbReference type="SAM" id="SignalP"/>
    </source>
</evidence>